<dbReference type="InterPro" id="IPR013783">
    <property type="entry name" value="Ig-like_fold"/>
</dbReference>
<dbReference type="Pfam" id="PF18078">
    <property type="entry name" value="Thioredoxin_11"/>
    <property type="match status" value="1"/>
</dbReference>
<keyword evidence="3" id="KW-1185">Reference proteome</keyword>
<feature type="domain" description="Fibronectin type-III" evidence="1">
    <location>
        <begin position="342"/>
        <end position="436"/>
    </location>
</feature>
<evidence type="ECO:0000313" key="2">
    <source>
        <dbReference type="EMBL" id="CAD7243514.1"/>
    </source>
</evidence>
<reference evidence="2" key="1">
    <citation type="submission" date="2020-11" db="EMBL/GenBank/DDBJ databases">
        <authorList>
            <person name="Tran Van P."/>
        </authorList>
    </citation>
    <scope>NUCLEOTIDE SEQUENCE</scope>
</reference>
<dbReference type="SMART" id="SM00060">
    <property type="entry name" value="FN3"/>
    <property type="match status" value="1"/>
</dbReference>
<dbReference type="Proteomes" id="UP000677054">
    <property type="component" value="Unassembled WGS sequence"/>
</dbReference>
<dbReference type="InterPro" id="IPR048997">
    <property type="entry name" value="Stonustoxin-like_helical"/>
</dbReference>
<dbReference type="Pfam" id="PF21109">
    <property type="entry name" value="Stonustoxin_helical"/>
    <property type="match status" value="1"/>
</dbReference>
<dbReference type="PROSITE" id="PS50853">
    <property type="entry name" value="FN3"/>
    <property type="match status" value="1"/>
</dbReference>
<dbReference type="CDD" id="cd00063">
    <property type="entry name" value="FN3"/>
    <property type="match status" value="1"/>
</dbReference>
<name>A0A7R8X5Z1_9CRUS</name>
<dbReference type="PANTHER" id="PTHR31594:SF15">
    <property type="entry name" value="VERRUCOTOXIN SUBUNIT BETA ISOFORM X1-RELATED"/>
    <property type="match status" value="1"/>
</dbReference>
<dbReference type="InterPro" id="IPR036116">
    <property type="entry name" value="FN3_sf"/>
</dbReference>
<accession>A0A7R8X5Z1</accession>
<dbReference type="EMBL" id="LR899959">
    <property type="protein sequence ID" value="CAD7243514.1"/>
    <property type="molecule type" value="Genomic_DNA"/>
</dbReference>
<dbReference type="PANTHER" id="PTHR31594">
    <property type="entry name" value="AIG1-TYPE G DOMAIN-CONTAINING PROTEIN"/>
    <property type="match status" value="1"/>
</dbReference>
<gene>
    <name evidence="2" type="ORF">DSTB1V02_LOCUS3432</name>
</gene>
<dbReference type="InterPro" id="IPR040581">
    <property type="entry name" value="Thioredoxin_11"/>
</dbReference>
<sequence>MRSGKYLDDRKSTSKQARIVLQFKSKSCFKGLTMEQLGTDGIEHPEVFEKDIATHVVTGIEYGADAFFIFDREVSSNETVRDVEGKLNAVFEKIKGLPIKGEATATVKEKEKLETYQLRCKYYGDILLEKNPTTFEEGLQIFQELPVLSKKEFKAKFQQKITPILKTVRACGAEEVSLSKIVEQTIASSLNNENLSVWLKGKDVEIKTLEKYLEFFEEVPVAFAPGDVCIITNDPKITCAICFAFGVGPKTEPFLERMSTYLKEEGLDSSSLGRETPQFWFDDLEIMQALQADTSTFLSFFEANKSKCNLKFFVTEMQLEKASHEIFLYESGVRSRFVPPGIPGAPKALEVTKDTIQLSWEPPCHGLEFVEGYQVSYRPLTCDDEWFEHAVTENIVNATIKDLIPNRRYAFRVRSVCKVGVSSYSPVSEPIRMNPPKDNPLFTANHMDQLFINASYRPCSFPRIWLLGEKLQF</sequence>
<proteinExistence type="predicted"/>
<dbReference type="InterPro" id="IPR003961">
    <property type="entry name" value="FN3_dom"/>
</dbReference>
<evidence type="ECO:0000313" key="3">
    <source>
        <dbReference type="Proteomes" id="UP000677054"/>
    </source>
</evidence>
<dbReference type="Pfam" id="PF00041">
    <property type="entry name" value="fn3"/>
    <property type="match status" value="1"/>
</dbReference>
<dbReference type="AlphaFoldDB" id="A0A7R8X5Z1"/>
<evidence type="ECO:0000259" key="1">
    <source>
        <dbReference type="PROSITE" id="PS50853"/>
    </source>
</evidence>
<dbReference type="EMBL" id="CAJPEV010000442">
    <property type="protein sequence ID" value="CAG0885348.1"/>
    <property type="molecule type" value="Genomic_DNA"/>
</dbReference>
<dbReference type="SUPFAM" id="SSF49265">
    <property type="entry name" value="Fibronectin type III"/>
    <property type="match status" value="1"/>
</dbReference>
<dbReference type="InterPro" id="IPR052090">
    <property type="entry name" value="Cytolytic_pore-forming_toxin"/>
</dbReference>
<dbReference type="Gene3D" id="2.60.40.10">
    <property type="entry name" value="Immunoglobulins"/>
    <property type="match status" value="1"/>
</dbReference>
<organism evidence="2">
    <name type="scientific">Darwinula stevensoni</name>
    <dbReference type="NCBI Taxonomy" id="69355"/>
    <lineage>
        <taxon>Eukaryota</taxon>
        <taxon>Metazoa</taxon>
        <taxon>Ecdysozoa</taxon>
        <taxon>Arthropoda</taxon>
        <taxon>Crustacea</taxon>
        <taxon>Oligostraca</taxon>
        <taxon>Ostracoda</taxon>
        <taxon>Podocopa</taxon>
        <taxon>Podocopida</taxon>
        <taxon>Darwinulocopina</taxon>
        <taxon>Darwinuloidea</taxon>
        <taxon>Darwinulidae</taxon>
        <taxon>Darwinula</taxon>
    </lineage>
</organism>
<protein>
    <recommendedName>
        <fullName evidence="1">Fibronectin type-III domain-containing protein</fullName>
    </recommendedName>
</protein>
<dbReference type="OrthoDB" id="8954335at2759"/>